<evidence type="ECO:0000313" key="2">
    <source>
        <dbReference type="Proteomes" id="UP001189429"/>
    </source>
</evidence>
<organism evidence="1 2">
    <name type="scientific">Prorocentrum cordatum</name>
    <dbReference type="NCBI Taxonomy" id="2364126"/>
    <lineage>
        <taxon>Eukaryota</taxon>
        <taxon>Sar</taxon>
        <taxon>Alveolata</taxon>
        <taxon>Dinophyceae</taxon>
        <taxon>Prorocentrales</taxon>
        <taxon>Prorocentraceae</taxon>
        <taxon>Prorocentrum</taxon>
    </lineage>
</organism>
<comment type="caution">
    <text evidence="1">The sequence shown here is derived from an EMBL/GenBank/DDBJ whole genome shotgun (WGS) entry which is preliminary data.</text>
</comment>
<proteinExistence type="predicted"/>
<dbReference type="Proteomes" id="UP001189429">
    <property type="component" value="Unassembled WGS sequence"/>
</dbReference>
<accession>A0ABN9USK0</accession>
<reference evidence="1" key="1">
    <citation type="submission" date="2023-10" db="EMBL/GenBank/DDBJ databases">
        <authorList>
            <person name="Chen Y."/>
            <person name="Shah S."/>
            <person name="Dougan E. K."/>
            <person name="Thang M."/>
            <person name="Chan C."/>
        </authorList>
    </citation>
    <scope>NUCLEOTIDE SEQUENCE [LARGE SCALE GENOMIC DNA]</scope>
</reference>
<evidence type="ECO:0000313" key="1">
    <source>
        <dbReference type="EMBL" id="CAK0863021.1"/>
    </source>
</evidence>
<sequence>MGYDDGYTAAAVSAQEEPARAWPTRASPIGNDFATQPAAKLLLLLGHLVGGAVGLQSGRRREVACSRSVNLELWLEAETFGQDADDDLAKCTQVVKAYLRVAEREHINVLEAWAVLHSINWRARRSGFCRSQFLHFVDSQVVAAAVTQGRTSSQRLKRVIRKINACALASHLYLIVGFCTSEDNPSDDPSRWSEGKVHNRVAGGVVQCFVHGNGDTMKTWWPKLFPGMNKTEDLTTARHSRCEARAGPAAWQL</sequence>
<dbReference type="EMBL" id="CAUYUJ010016220">
    <property type="protein sequence ID" value="CAK0863021.1"/>
    <property type="molecule type" value="Genomic_DNA"/>
</dbReference>
<protein>
    <submittedName>
        <fullName evidence="1">Uncharacterized protein</fullName>
    </submittedName>
</protein>
<gene>
    <name evidence="1" type="ORF">PCOR1329_LOCUS51294</name>
</gene>
<name>A0ABN9USK0_9DINO</name>
<keyword evidence="2" id="KW-1185">Reference proteome</keyword>